<feature type="domain" description="FecR protein" evidence="1">
    <location>
        <begin position="126"/>
        <end position="217"/>
    </location>
</feature>
<accession>A0ABQ6LYY4</accession>
<dbReference type="PANTHER" id="PTHR30273:SF2">
    <property type="entry name" value="PROTEIN FECR"/>
    <property type="match status" value="1"/>
</dbReference>
<dbReference type="Gene3D" id="3.55.50.30">
    <property type="match status" value="1"/>
</dbReference>
<organism evidence="3 4">
    <name type="scientific">Biformimicrobium ophioploci</name>
    <dbReference type="NCBI Taxonomy" id="3036711"/>
    <lineage>
        <taxon>Bacteria</taxon>
        <taxon>Pseudomonadati</taxon>
        <taxon>Pseudomonadota</taxon>
        <taxon>Gammaproteobacteria</taxon>
        <taxon>Cellvibrionales</taxon>
        <taxon>Microbulbiferaceae</taxon>
        <taxon>Biformimicrobium</taxon>
    </lineage>
</organism>
<evidence type="ECO:0000313" key="3">
    <source>
        <dbReference type="EMBL" id="GMG87278.1"/>
    </source>
</evidence>
<dbReference type="PIRSF" id="PIRSF018266">
    <property type="entry name" value="FecR"/>
    <property type="match status" value="1"/>
</dbReference>
<dbReference type="EMBL" id="BSYJ01000003">
    <property type="protein sequence ID" value="GMG87278.1"/>
    <property type="molecule type" value="Genomic_DNA"/>
</dbReference>
<evidence type="ECO:0000313" key="4">
    <source>
        <dbReference type="Proteomes" id="UP001224392"/>
    </source>
</evidence>
<name>A0ABQ6LYY4_9GAMM</name>
<dbReference type="RefSeq" id="WP_285763912.1">
    <property type="nucleotide sequence ID" value="NZ_BSYJ01000003.1"/>
</dbReference>
<gene>
    <name evidence="3" type="ORF">MNKW57_15990</name>
</gene>
<dbReference type="Pfam" id="PF16220">
    <property type="entry name" value="DUF4880"/>
    <property type="match status" value="1"/>
</dbReference>
<reference evidence="3 4" key="1">
    <citation type="submission" date="2023-04" db="EMBL/GenBank/DDBJ databases">
        <title>Marinobulbifer ophiurae gen. nov., sp. Nov., isolate from tissue of brittle star Ophioplocus japonicus.</title>
        <authorList>
            <person name="Kawano K."/>
            <person name="Sawayama S."/>
            <person name="Nakagawa S."/>
        </authorList>
    </citation>
    <scope>NUCLEOTIDE SEQUENCE [LARGE SCALE GENOMIC DNA]</scope>
    <source>
        <strain evidence="3 4">NKW57</strain>
    </source>
</reference>
<dbReference type="Proteomes" id="UP001224392">
    <property type="component" value="Unassembled WGS sequence"/>
</dbReference>
<keyword evidence="4" id="KW-1185">Reference proteome</keyword>
<protein>
    <submittedName>
        <fullName evidence="3">FecR family protein</fullName>
    </submittedName>
</protein>
<dbReference type="Pfam" id="PF04773">
    <property type="entry name" value="FecR"/>
    <property type="match status" value="1"/>
</dbReference>
<dbReference type="InterPro" id="IPR006860">
    <property type="entry name" value="FecR"/>
</dbReference>
<evidence type="ECO:0000259" key="1">
    <source>
        <dbReference type="Pfam" id="PF04773"/>
    </source>
</evidence>
<evidence type="ECO:0000259" key="2">
    <source>
        <dbReference type="Pfam" id="PF16220"/>
    </source>
</evidence>
<dbReference type="InterPro" id="IPR032623">
    <property type="entry name" value="FecR_N"/>
</dbReference>
<comment type="caution">
    <text evidence="3">The sequence shown here is derived from an EMBL/GenBank/DDBJ whole genome shotgun (WGS) entry which is preliminary data.</text>
</comment>
<sequence length="339" mass="36201">MDRTEAISEEKLDQAYAWVACLRSDQLSASDRAAFSTWIQACDENRAAFDAAVEMWADLGALSALPLDELFPESVPTTRAASGTATPRKPARSWSPMAWMGGGLAAACLAVVAWLNLPAEKQDMQRYATAVGETRVVTLVDGSSVHLNTNTELEVSYSRGARETRLTRGEAFFSVTHLTGRPFTVEAGNAEVRVLGTEFNVEFGREATRVAVTQGTVAVSETGADDTLMADSVKLTKNQKVSVGKAGISAVKATSEEQVLDWTRGILVFDSTPLAEVLSELNRYLSKPASASPDAQQLAVSGTFKLSNPEGTLAAIATALNLQTDDSDPNLTHLSVPTK</sequence>
<dbReference type="InterPro" id="IPR012373">
    <property type="entry name" value="Ferrdict_sens_TM"/>
</dbReference>
<feature type="domain" description="FecR N-terminal" evidence="2">
    <location>
        <begin position="13"/>
        <end position="53"/>
    </location>
</feature>
<dbReference type="Gene3D" id="2.60.120.1440">
    <property type="match status" value="1"/>
</dbReference>
<proteinExistence type="predicted"/>
<dbReference type="PANTHER" id="PTHR30273">
    <property type="entry name" value="PERIPLASMIC SIGNAL SENSOR AND SIGMA FACTOR ACTIVATOR FECR-RELATED"/>
    <property type="match status" value="1"/>
</dbReference>